<reference evidence="1" key="2">
    <citation type="submission" date="2020-11" db="EMBL/GenBank/DDBJ databases">
        <authorList>
            <person name="McCartney M.A."/>
            <person name="Auch B."/>
            <person name="Kono T."/>
            <person name="Mallez S."/>
            <person name="Becker A."/>
            <person name="Gohl D.M."/>
            <person name="Silverstein K.A.T."/>
            <person name="Koren S."/>
            <person name="Bechman K.B."/>
            <person name="Herman A."/>
            <person name="Abrahante J.E."/>
            <person name="Garbe J."/>
        </authorList>
    </citation>
    <scope>NUCLEOTIDE SEQUENCE</scope>
    <source>
        <strain evidence="1">Duluth1</strain>
        <tissue evidence="1">Whole animal</tissue>
    </source>
</reference>
<dbReference type="SUPFAM" id="SSF57924">
    <property type="entry name" value="Inhibitor of apoptosis (IAP) repeat"/>
    <property type="match status" value="1"/>
</dbReference>
<organism evidence="1 2">
    <name type="scientific">Dreissena polymorpha</name>
    <name type="common">Zebra mussel</name>
    <name type="synonym">Mytilus polymorpha</name>
    <dbReference type="NCBI Taxonomy" id="45954"/>
    <lineage>
        <taxon>Eukaryota</taxon>
        <taxon>Metazoa</taxon>
        <taxon>Spiralia</taxon>
        <taxon>Lophotrochozoa</taxon>
        <taxon>Mollusca</taxon>
        <taxon>Bivalvia</taxon>
        <taxon>Autobranchia</taxon>
        <taxon>Heteroconchia</taxon>
        <taxon>Euheterodonta</taxon>
        <taxon>Imparidentia</taxon>
        <taxon>Neoheterodontei</taxon>
        <taxon>Myida</taxon>
        <taxon>Dreissenoidea</taxon>
        <taxon>Dreissenidae</taxon>
        <taxon>Dreissena</taxon>
    </lineage>
</organism>
<dbReference type="Proteomes" id="UP000828390">
    <property type="component" value="Unassembled WGS sequence"/>
</dbReference>
<sequence>MLTFKNTTGPFSQTPESLAAAGFYFTGRVEYLQSTGFSDDHAHIAVRHLNQTGNINPSIEDLIDCIVLFQEKIFEENASLRTILKCTKCRQNNRNALFLPSCHLMLCMCCARGIRFCPSCNKEITETKETCFSESLPFMMKENARK</sequence>
<evidence type="ECO:0000313" key="2">
    <source>
        <dbReference type="Proteomes" id="UP000828390"/>
    </source>
</evidence>
<protein>
    <recommendedName>
        <fullName evidence="3">RING-type domain-containing protein</fullName>
    </recommendedName>
</protein>
<evidence type="ECO:0008006" key="3">
    <source>
        <dbReference type="Google" id="ProtNLM"/>
    </source>
</evidence>
<gene>
    <name evidence="1" type="ORF">DPMN_055009</name>
</gene>
<reference evidence="1" key="1">
    <citation type="journal article" date="2019" name="bioRxiv">
        <title>The Genome of the Zebra Mussel, Dreissena polymorpha: A Resource for Invasive Species Research.</title>
        <authorList>
            <person name="McCartney M.A."/>
            <person name="Auch B."/>
            <person name="Kono T."/>
            <person name="Mallez S."/>
            <person name="Zhang Y."/>
            <person name="Obille A."/>
            <person name="Becker A."/>
            <person name="Abrahante J.E."/>
            <person name="Garbe J."/>
            <person name="Badalamenti J.P."/>
            <person name="Herman A."/>
            <person name="Mangelson H."/>
            <person name="Liachko I."/>
            <person name="Sullivan S."/>
            <person name="Sone E.D."/>
            <person name="Koren S."/>
            <person name="Silverstein K.A.T."/>
            <person name="Beckman K.B."/>
            <person name="Gohl D.M."/>
        </authorList>
    </citation>
    <scope>NUCLEOTIDE SEQUENCE</scope>
    <source>
        <strain evidence="1">Duluth1</strain>
        <tissue evidence="1">Whole animal</tissue>
    </source>
</reference>
<dbReference type="Pfam" id="PF13920">
    <property type="entry name" value="zf-C3HC4_3"/>
    <property type="match status" value="1"/>
</dbReference>
<dbReference type="InterPro" id="IPR013083">
    <property type="entry name" value="Znf_RING/FYVE/PHD"/>
</dbReference>
<proteinExistence type="predicted"/>
<dbReference type="Gene3D" id="3.30.40.10">
    <property type="entry name" value="Zinc/RING finger domain, C3HC4 (zinc finger)"/>
    <property type="match status" value="1"/>
</dbReference>
<comment type="caution">
    <text evidence="1">The sequence shown here is derived from an EMBL/GenBank/DDBJ whole genome shotgun (WGS) entry which is preliminary data.</text>
</comment>
<accession>A0A9D4CQK1</accession>
<dbReference type="AlphaFoldDB" id="A0A9D4CQK1"/>
<dbReference type="EMBL" id="JAIWYP010000012">
    <property type="protein sequence ID" value="KAH3729046.1"/>
    <property type="molecule type" value="Genomic_DNA"/>
</dbReference>
<name>A0A9D4CQK1_DREPO</name>
<evidence type="ECO:0000313" key="1">
    <source>
        <dbReference type="EMBL" id="KAH3729046.1"/>
    </source>
</evidence>
<keyword evidence="2" id="KW-1185">Reference proteome</keyword>